<gene>
    <name evidence="3" type="ORF">BKA21_001222</name>
    <name evidence="2" type="ORF">Col01nite_04780</name>
</gene>
<dbReference type="CDD" id="cd04182">
    <property type="entry name" value="GT_2_like_f"/>
    <property type="match status" value="1"/>
</dbReference>
<keyword evidence="3" id="KW-0548">Nucleotidyltransferase</keyword>
<dbReference type="Gene3D" id="3.90.550.10">
    <property type="entry name" value="Spore Coat Polysaccharide Biosynthesis Protein SpsA, Chain A"/>
    <property type="match status" value="1"/>
</dbReference>
<evidence type="ECO:0000313" key="4">
    <source>
        <dbReference type="Proteomes" id="UP000577956"/>
    </source>
</evidence>
<dbReference type="Proteomes" id="UP000577956">
    <property type="component" value="Unassembled WGS sequence"/>
</dbReference>
<reference evidence="2 5" key="2">
    <citation type="submission" date="2021-01" db="EMBL/GenBank/DDBJ databases">
        <title>Whole genome shotgun sequence of Cellulomonas oligotrophica NBRC 109435.</title>
        <authorList>
            <person name="Komaki H."/>
            <person name="Tamura T."/>
        </authorList>
    </citation>
    <scope>NUCLEOTIDE SEQUENCE [LARGE SCALE GENOMIC DNA]</scope>
    <source>
        <strain evidence="2 5">NBRC 109435</strain>
    </source>
</reference>
<dbReference type="InterPro" id="IPR029044">
    <property type="entry name" value="Nucleotide-diphossugar_trans"/>
</dbReference>
<keyword evidence="3" id="KW-0808">Transferase</keyword>
<protein>
    <submittedName>
        <fullName evidence="3">Molybdenum cofactor cytidylyltransferase</fullName>
        <ecNumber evidence="3">2.7.7.76</ecNumber>
    </submittedName>
</protein>
<dbReference type="Pfam" id="PF12804">
    <property type="entry name" value="NTP_transf_3"/>
    <property type="match status" value="1"/>
</dbReference>
<dbReference type="EMBL" id="BONN01000001">
    <property type="protein sequence ID" value="GIG31319.1"/>
    <property type="molecule type" value="Genomic_DNA"/>
</dbReference>
<evidence type="ECO:0000313" key="5">
    <source>
        <dbReference type="Proteomes" id="UP000618382"/>
    </source>
</evidence>
<dbReference type="PANTHER" id="PTHR43777:SF1">
    <property type="entry name" value="MOLYBDENUM COFACTOR CYTIDYLYLTRANSFERASE"/>
    <property type="match status" value="1"/>
</dbReference>
<organism evidence="3 4">
    <name type="scientific">Cellulomonas oligotrophica</name>
    <dbReference type="NCBI Taxonomy" id="931536"/>
    <lineage>
        <taxon>Bacteria</taxon>
        <taxon>Bacillati</taxon>
        <taxon>Actinomycetota</taxon>
        <taxon>Actinomycetes</taxon>
        <taxon>Micrococcales</taxon>
        <taxon>Cellulomonadaceae</taxon>
        <taxon>Cellulomonas</taxon>
    </lineage>
</organism>
<evidence type="ECO:0000259" key="1">
    <source>
        <dbReference type="Pfam" id="PF12804"/>
    </source>
</evidence>
<proteinExistence type="predicted"/>
<evidence type="ECO:0000313" key="3">
    <source>
        <dbReference type="EMBL" id="NYD85673.1"/>
    </source>
</evidence>
<dbReference type="Proteomes" id="UP000618382">
    <property type="component" value="Unassembled WGS sequence"/>
</dbReference>
<sequence>MPEPLLGIVLAAGAGRRMGGPKALCRTPAGVPWLHLAVDALVGGGCDRVRVVLGAGADEARALVPERAEVVVAHDWARGMGASLAAGLATTPADRAGGRPGPHPGPEGPVAAVVTLVDLPELDARAVARVTARPVGPGDLRRAVFGTRPGHPVLVGRDHWAPLLPHLHGDAGARGYLRDHPPVPVDCSDLPGGLDHDTPR</sequence>
<keyword evidence="5" id="KW-1185">Reference proteome</keyword>
<comment type="caution">
    <text evidence="3">The sequence shown here is derived from an EMBL/GenBank/DDBJ whole genome shotgun (WGS) entry which is preliminary data.</text>
</comment>
<dbReference type="GO" id="GO:0061602">
    <property type="term" value="F:molybdenum cofactor cytidylyltransferase activity"/>
    <property type="evidence" value="ECO:0007669"/>
    <property type="project" value="UniProtKB-EC"/>
</dbReference>
<dbReference type="EC" id="2.7.7.76" evidence="3"/>
<evidence type="ECO:0000313" key="2">
    <source>
        <dbReference type="EMBL" id="GIG31319.1"/>
    </source>
</evidence>
<dbReference type="EMBL" id="JACCBK010000001">
    <property type="protein sequence ID" value="NYD85673.1"/>
    <property type="molecule type" value="Genomic_DNA"/>
</dbReference>
<dbReference type="InterPro" id="IPR025877">
    <property type="entry name" value="MobA-like_NTP_Trfase"/>
</dbReference>
<accession>A0A7Y9FE50</accession>
<dbReference type="RefSeq" id="WP_140457442.1">
    <property type="nucleotide sequence ID" value="NZ_BAABFI010000014.1"/>
</dbReference>
<dbReference type="SUPFAM" id="SSF53448">
    <property type="entry name" value="Nucleotide-diphospho-sugar transferases"/>
    <property type="match status" value="1"/>
</dbReference>
<name>A0A7Y9FE50_9CELL</name>
<dbReference type="AlphaFoldDB" id="A0A7Y9FE50"/>
<feature type="domain" description="MobA-like NTP transferase" evidence="1">
    <location>
        <begin position="7"/>
        <end position="181"/>
    </location>
</feature>
<reference evidence="3 4" key="1">
    <citation type="submission" date="2020-07" db="EMBL/GenBank/DDBJ databases">
        <title>Sequencing the genomes of 1000 actinobacteria strains.</title>
        <authorList>
            <person name="Klenk H.-P."/>
        </authorList>
    </citation>
    <scope>NUCLEOTIDE SEQUENCE [LARGE SCALE GENOMIC DNA]</scope>
    <source>
        <strain evidence="3 4">DSM 24482</strain>
    </source>
</reference>
<dbReference type="PANTHER" id="PTHR43777">
    <property type="entry name" value="MOLYBDENUM COFACTOR CYTIDYLYLTRANSFERASE"/>
    <property type="match status" value="1"/>
</dbReference>